<reference evidence="2 3" key="1">
    <citation type="submission" date="2020-03" db="EMBL/GenBank/DDBJ databases">
        <authorList>
            <person name="Lai Q."/>
        </authorList>
    </citation>
    <scope>NUCLEOTIDE SEQUENCE [LARGE SCALE GENOMIC DNA]</scope>
    <source>
        <strain evidence="2 3">CCUG 25036</strain>
    </source>
</reference>
<dbReference type="InterPro" id="IPR032710">
    <property type="entry name" value="NTF2-like_dom_sf"/>
</dbReference>
<evidence type="ECO:0000313" key="2">
    <source>
        <dbReference type="EMBL" id="NII07901.1"/>
    </source>
</evidence>
<name>A0A7X5UCD3_9GAMM</name>
<dbReference type="SUPFAM" id="SSF54427">
    <property type="entry name" value="NTF2-like"/>
    <property type="match status" value="1"/>
</dbReference>
<dbReference type="EMBL" id="JAARLZ010000009">
    <property type="protein sequence ID" value="NII07901.1"/>
    <property type="molecule type" value="Genomic_DNA"/>
</dbReference>
<keyword evidence="3" id="KW-1185">Reference proteome</keyword>
<comment type="caution">
    <text evidence="2">The sequence shown here is derived from an EMBL/GenBank/DDBJ whole genome shotgun (WGS) entry which is preliminary data.</text>
</comment>
<evidence type="ECO:0000256" key="1">
    <source>
        <dbReference type="SAM" id="SignalP"/>
    </source>
</evidence>
<feature type="chain" id="PRO_5031308146" evidence="1">
    <location>
        <begin position="21"/>
        <end position="158"/>
    </location>
</feature>
<dbReference type="Proteomes" id="UP000490980">
    <property type="component" value="Unassembled WGS sequence"/>
</dbReference>
<keyword evidence="1" id="KW-0732">Signal</keyword>
<protein>
    <submittedName>
        <fullName evidence="2">Nuclear transport factor 2 family protein</fullName>
    </submittedName>
</protein>
<gene>
    <name evidence="2" type="ORF">HBF25_16075</name>
</gene>
<dbReference type="AlphaFoldDB" id="A0A7X5UCD3"/>
<feature type="signal peptide" evidence="1">
    <location>
        <begin position="1"/>
        <end position="20"/>
    </location>
</feature>
<sequence>MNLRPCLFALALLLPLPVLADDARADIQKVVDTFQTSLKAHDAKTLGSLFVADSKGWYTALGEASLVKVRKEHPGKDVPRYKPGSWQEFTDFVGKAKGPIEERFHNVRIQTDGAIGTVYFDFDFLMDGKVQNHGAETWQMLRTDDGWKIVAMLYSSNF</sequence>
<dbReference type="Gene3D" id="3.10.450.50">
    <property type="match status" value="1"/>
</dbReference>
<dbReference type="RefSeq" id="WP_166950170.1">
    <property type="nucleotide sequence ID" value="NZ_CP077072.1"/>
</dbReference>
<proteinExistence type="predicted"/>
<organism evidence="2 3">
    <name type="scientific">Luteibacter anthropi</name>
    <dbReference type="NCBI Taxonomy" id="564369"/>
    <lineage>
        <taxon>Bacteria</taxon>
        <taxon>Pseudomonadati</taxon>
        <taxon>Pseudomonadota</taxon>
        <taxon>Gammaproteobacteria</taxon>
        <taxon>Lysobacterales</taxon>
        <taxon>Rhodanobacteraceae</taxon>
        <taxon>Luteibacter</taxon>
    </lineage>
</organism>
<evidence type="ECO:0000313" key="3">
    <source>
        <dbReference type="Proteomes" id="UP000490980"/>
    </source>
</evidence>
<accession>A0A7X5UCD3</accession>